<feature type="coiled-coil region" evidence="1">
    <location>
        <begin position="380"/>
        <end position="427"/>
    </location>
</feature>
<sequence length="480" mass="55804">MTKNTKTNKAELPLVSVCTPTFNRRPFIQNMFNCFLNQTYPKNRIEWIIVDDGTDKIRDLIETSNIPQIRYFEVNEKMTLGAKRNFMHSFVRGSIIVYMDDDDYYPPERIEDAVEKLTANPKALCAGSSEIYIYFKHIQKMYQCGPYGPNHATAGTFAFRKELLEQTKYEEHAALAEERAFLKEYTIPFVQLDPLKSILVFSHEHNTYDKRKMLDNQHPNFFRESDKTVDMFIRQSNEQSVKDFFLRDIDELLANYEPGLPNMKPDVLKQIKEIEAEREQMLKEEMAKMKNNSPIMIQRPGQEPKELTNQEIVDMIQDQQSKLAQAGQKVGEYENMIMVLQKQLIEKTKTIQQLTKSQPGIQNVNVSSNDKKTVELENMVSMLQKQLIEKTKTIRELNNTKTTTNDLNDLAKQNIDLQAMIGKLQQQLVEKTIALRDSNSNNNNNNREKMTRIPIQLAQESKPANRNKTEPEIFVDINAI</sequence>
<dbReference type="EMBL" id="MN740389">
    <property type="protein sequence ID" value="QHU03905.1"/>
    <property type="molecule type" value="Genomic_DNA"/>
</dbReference>
<feature type="coiled-coil region" evidence="1">
    <location>
        <begin position="264"/>
        <end position="292"/>
    </location>
</feature>
<dbReference type="PANTHER" id="PTHR22916">
    <property type="entry name" value="GLYCOSYLTRANSFERASE"/>
    <property type="match status" value="1"/>
</dbReference>
<accession>A0A6C0JDJ0</accession>
<feature type="domain" description="Glycosyltransferase 2-like" evidence="2">
    <location>
        <begin position="16"/>
        <end position="134"/>
    </location>
</feature>
<dbReference type="Gene3D" id="3.90.550.10">
    <property type="entry name" value="Spore Coat Polysaccharide Biosynthesis Protein SpsA, Chain A"/>
    <property type="match status" value="1"/>
</dbReference>
<dbReference type="CDD" id="cd00761">
    <property type="entry name" value="Glyco_tranf_GTA_type"/>
    <property type="match status" value="1"/>
</dbReference>
<proteinExistence type="predicted"/>
<dbReference type="SUPFAM" id="SSF53448">
    <property type="entry name" value="Nucleotide-diphospho-sugar transferases"/>
    <property type="match status" value="1"/>
</dbReference>
<reference evidence="3" key="1">
    <citation type="journal article" date="2020" name="Nature">
        <title>Giant virus diversity and host interactions through global metagenomics.</title>
        <authorList>
            <person name="Schulz F."/>
            <person name="Roux S."/>
            <person name="Paez-Espino D."/>
            <person name="Jungbluth S."/>
            <person name="Walsh D.A."/>
            <person name="Denef V.J."/>
            <person name="McMahon K.D."/>
            <person name="Konstantinidis K.T."/>
            <person name="Eloe-Fadrosh E.A."/>
            <person name="Kyrpides N.C."/>
            <person name="Woyke T."/>
        </authorList>
    </citation>
    <scope>NUCLEOTIDE SEQUENCE</scope>
    <source>
        <strain evidence="3">GVMAG-M-3300027708-20</strain>
    </source>
</reference>
<evidence type="ECO:0000259" key="2">
    <source>
        <dbReference type="Pfam" id="PF00535"/>
    </source>
</evidence>
<organism evidence="3">
    <name type="scientific">viral metagenome</name>
    <dbReference type="NCBI Taxonomy" id="1070528"/>
    <lineage>
        <taxon>unclassified sequences</taxon>
        <taxon>metagenomes</taxon>
        <taxon>organismal metagenomes</taxon>
    </lineage>
</organism>
<dbReference type="InterPro" id="IPR001173">
    <property type="entry name" value="Glyco_trans_2-like"/>
</dbReference>
<dbReference type="Pfam" id="PF00535">
    <property type="entry name" value="Glycos_transf_2"/>
    <property type="match status" value="1"/>
</dbReference>
<protein>
    <recommendedName>
        <fullName evidence="2">Glycosyltransferase 2-like domain-containing protein</fullName>
    </recommendedName>
</protein>
<keyword evidence="1" id="KW-0175">Coiled coil</keyword>
<dbReference type="AlphaFoldDB" id="A0A6C0JDJ0"/>
<evidence type="ECO:0000256" key="1">
    <source>
        <dbReference type="SAM" id="Coils"/>
    </source>
</evidence>
<dbReference type="InterPro" id="IPR029044">
    <property type="entry name" value="Nucleotide-diphossugar_trans"/>
</dbReference>
<feature type="coiled-coil region" evidence="1">
    <location>
        <begin position="316"/>
        <end position="343"/>
    </location>
</feature>
<evidence type="ECO:0000313" key="3">
    <source>
        <dbReference type="EMBL" id="QHU03905.1"/>
    </source>
</evidence>
<name>A0A6C0JDJ0_9ZZZZ</name>